<accession>A0ABR0KCM2</accession>
<evidence type="ECO:0000313" key="1">
    <source>
        <dbReference type="EMBL" id="KAK5093515.1"/>
    </source>
</evidence>
<proteinExistence type="predicted"/>
<organism evidence="1 2">
    <name type="scientific">Lithohypha guttulata</name>
    <dbReference type="NCBI Taxonomy" id="1690604"/>
    <lineage>
        <taxon>Eukaryota</taxon>
        <taxon>Fungi</taxon>
        <taxon>Dikarya</taxon>
        <taxon>Ascomycota</taxon>
        <taxon>Pezizomycotina</taxon>
        <taxon>Eurotiomycetes</taxon>
        <taxon>Chaetothyriomycetidae</taxon>
        <taxon>Chaetothyriales</taxon>
        <taxon>Trichomeriaceae</taxon>
        <taxon>Lithohypha</taxon>
    </lineage>
</organism>
<gene>
    <name evidence="1" type="ORF">LTR24_004226</name>
</gene>
<evidence type="ECO:0000313" key="2">
    <source>
        <dbReference type="Proteomes" id="UP001345013"/>
    </source>
</evidence>
<comment type="caution">
    <text evidence="1">The sequence shown here is derived from an EMBL/GenBank/DDBJ whole genome shotgun (WGS) entry which is preliminary data.</text>
</comment>
<keyword evidence="2" id="KW-1185">Reference proteome</keyword>
<dbReference type="EMBL" id="JAVRRG010000042">
    <property type="protein sequence ID" value="KAK5093515.1"/>
    <property type="molecule type" value="Genomic_DNA"/>
</dbReference>
<name>A0ABR0KCM2_9EURO</name>
<reference evidence="1 2" key="1">
    <citation type="submission" date="2023-08" db="EMBL/GenBank/DDBJ databases">
        <title>Black Yeasts Isolated from many extreme environments.</title>
        <authorList>
            <person name="Coleine C."/>
            <person name="Stajich J.E."/>
            <person name="Selbmann L."/>
        </authorList>
    </citation>
    <scope>NUCLEOTIDE SEQUENCE [LARGE SCALE GENOMIC DNA]</scope>
    <source>
        <strain evidence="1 2">CCFEE 5885</strain>
    </source>
</reference>
<protein>
    <submittedName>
        <fullName evidence="1">Uncharacterized protein</fullName>
    </submittedName>
</protein>
<sequence length="441" mass="50973">MFQHAIGDGSLNIIEYYLSRDERTFEQCISDAFIDSAGLFSYHRFIDIVRGLVGSRESERCLRLVKTLVQKILSGGLVDGCAPAIHEVRLLAQYSTPVWEGEIDSGKDVARQLSDGLVLHQPGIDFNERMQYAIQFADVKDAWLFWHFLGKAQLDQACVEAEFLNTSGITLLTHCAESLNEHDCEVNSKRLDRREANDLQHKCECSFDEGYLKLVRQALELGDLQRSFSRGKSLLRLVMESAAVKRRVGARTVDAVLNAVNAHVCLWLKILYCAGIDLDQYGQQEYEFLKLNADNEFAVKSQRTGTLRRARLTSFQWGKTLDDWKFWWSTSMDEINNTFLLNYVASSDNNARTQESNLLVPGAWFDTQEEQPNKLYDNEIKRRALSRRRRKRYVTAAGFNMRDAREVFGRCDFHGWRYRPKVPREDCLAHCSEYWDCRWLL</sequence>
<dbReference type="Proteomes" id="UP001345013">
    <property type="component" value="Unassembled WGS sequence"/>
</dbReference>